<evidence type="ECO:0000256" key="6">
    <source>
        <dbReference type="ARBA" id="ARBA00022692"/>
    </source>
</evidence>
<dbReference type="InterPro" id="IPR036097">
    <property type="entry name" value="HisK_dim/P_sf"/>
</dbReference>
<dbReference type="Proteomes" id="UP001595699">
    <property type="component" value="Unassembled WGS sequence"/>
</dbReference>
<protein>
    <recommendedName>
        <fullName evidence="3">histidine kinase</fullName>
        <ecNumber evidence="3">2.7.13.3</ecNumber>
    </recommendedName>
</protein>
<evidence type="ECO:0000256" key="9">
    <source>
        <dbReference type="ARBA" id="ARBA00023012"/>
    </source>
</evidence>
<dbReference type="Gene3D" id="1.10.287.130">
    <property type="match status" value="1"/>
</dbReference>
<dbReference type="InterPro" id="IPR003661">
    <property type="entry name" value="HisK_dim/P_dom"/>
</dbReference>
<dbReference type="PANTHER" id="PTHR45436">
    <property type="entry name" value="SENSOR HISTIDINE KINASE YKOH"/>
    <property type="match status" value="1"/>
</dbReference>
<keyword evidence="15" id="KW-1185">Reference proteome</keyword>
<feature type="transmembrane region" description="Helical" evidence="11">
    <location>
        <begin position="95"/>
        <end position="118"/>
    </location>
</feature>
<dbReference type="EMBL" id="JBHRZH010000011">
    <property type="protein sequence ID" value="MFC3761907.1"/>
    <property type="molecule type" value="Genomic_DNA"/>
</dbReference>
<feature type="domain" description="Histidine kinase" evidence="12">
    <location>
        <begin position="180"/>
        <end position="391"/>
    </location>
</feature>
<dbReference type="InterPro" id="IPR003660">
    <property type="entry name" value="HAMP_dom"/>
</dbReference>
<dbReference type="EC" id="2.7.13.3" evidence="3"/>
<dbReference type="InterPro" id="IPR036890">
    <property type="entry name" value="HATPase_C_sf"/>
</dbReference>
<dbReference type="SMART" id="SM00387">
    <property type="entry name" value="HATPase_c"/>
    <property type="match status" value="1"/>
</dbReference>
<dbReference type="Gene3D" id="3.30.565.10">
    <property type="entry name" value="Histidine kinase-like ATPase, C-terminal domain"/>
    <property type="match status" value="1"/>
</dbReference>
<dbReference type="CDD" id="cd06225">
    <property type="entry name" value="HAMP"/>
    <property type="match status" value="1"/>
</dbReference>
<dbReference type="SUPFAM" id="SSF158472">
    <property type="entry name" value="HAMP domain-like"/>
    <property type="match status" value="1"/>
</dbReference>
<reference evidence="15" key="1">
    <citation type="journal article" date="2019" name="Int. J. Syst. Evol. Microbiol.">
        <title>The Global Catalogue of Microorganisms (GCM) 10K type strain sequencing project: providing services to taxonomists for standard genome sequencing and annotation.</title>
        <authorList>
            <consortium name="The Broad Institute Genomics Platform"/>
            <consortium name="The Broad Institute Genome Sequencing Center for Infectious Disease"/>
            <person name="Wu L."/>
            <person name="Ma J."/>
        </authorList>
    </citation>
    <scope>NUCLEOTIDE SEQUENCE [LARGE SCALE GENOMIC DNA]</scope>
    <source>
        <strain evidence="15">CGMCC 4.7241</strain>
    </source>
</reference>
<dbReference type="SMART" id="SM00388">
    <property type="entry name" value="HisKA"/>
    <property type="match status" value="1"/>
</dbReference>
<dbReference type="GO" id="GO:0016301">
    <property type="term" value="F:kinase activity"/>
    <property type="evidence" value="ECO:0007669"/>
    <property type="project" value="UniProtKB-KW"/>
</dbReference>
<keyword evidence="4" id="KW-0597">Phosphoprotein</keyword>
<keyword evidence="6 11" id="KW-0812">Transmembrane</keyword>
<evidence type="ECO:0000259" key="13">
    <source>
        <dbReference type="PROSITE" id="PS50885"/>
    </source>
</evidence>
<keyword evidence="7 14" id="KW-0418">Kinase</keyword>
<dbReference type="PROSITE" id="PS50885">
    <property type="entry name" value="HAMP"/>
    <property type="match status" value="1"/>
</dbReference>
<comment type="subcellular location">
    <subcellularLocation>
        <location evidence="2">Cell membrane</location>
    </subcellularLocation>
</comment>
<dbReference type="SUPFAM" id="SSF55874">
    <property type="entry name" value="ATPase domain of HSP90 chaperone/DNA topoisomerase II/histidine kinase"/>
    <property type="match status" value="1"/>
</dbReference>
<dbReference type="RefSeq" id="WP_205121382.1">
    <property type="nucleotide sequence ID" value="NZ_JAFBCM010000001.1"/>
</dbReference>
<keyword evidence="10 11" id="KW-0472">Membrane</keyword>
<keyword evidence="5" id="KW-0808">Transferase</keyword>
<sequence length="393" mass="41958">MSRRASVRVRLTLGYAATFFVVSSVLIAATYVLVRNQLLSEYRRLNVFDLKGGLQLPPEKIVDFRPDGTPVTMEELRTRITEQQELALQTTTTNLLGISVAVALVGGLLALVVCWLLAGRAIRPLAMINDTAESIAGSSLDRRIRMSGPPDELKRLADTFDAMLERLDRSFDGQRRFVGNASHELRTPLAVTRTLVQVAMSRPGASADLQELGSTLLDINTQQARLTDALLTLARSEQALTAVVPVDVGSVVLGVLARHRDAASSSGVAVHPNVRVAVVPGDAVLLAQLVQNLVSNAFHYNHRDGSVVVSVLAAGGQCRLIVENTGPVVSEASELFEPFRRIGTPRVNGQAGVGLGLSIVRSIAHAHGGEVLATPRAAGGLTVTVTLPMVRPD</sequence>
<dbReference type="InterPro" id="IPR004358">
    <property type="entry name" value="Sig_transdc_His_kin-like_C"/>
</dbReference>
<dbReference type="Pfam" id="PF00512">
    <property type="entry name" value="HisKA"/>
    <property type="match status" value="1"/>
</dbReference>
<dbReference type="SMART" id="SM00304">
    <property type="entry name" value="HAMP"/>
    <property type="match status" value="1"/>
</dbReference>
<dbReference type="PANTHER" id="PTHR45436:SF5">
    <property type="entry name" value="SENSOR HISTIDINE KINASE TRCS"/>
    <property type="match status" value="1"/>
</dbReference>
<dbReference type="PRINTS" id="PR00344">
    <property type="entry name" value="BCTRLSENSOR"/>
</dbReference>
<name>A0ABV7YBD5_9ACTN</name>
<feature type="transmembrane region" description="Helical" evidence="11">
    <location>
        <begin position="12"/>
        <end position="34"/>
    </location>
</feature>
<organism evidence="14 15">
    <name type="scientific">Tenggerimyces flavus</name>
    <dbReference type="NCBI Taxonomy" id="1708749"/>
    <lineage>
        <taxon>Bacteria</taxon>
        <taxon>Bacillati</taxon>
        <taxon>Actinomycetota</taxon>
        <taxon>Actinomycetes</taxon>
        <taxon>Propionibacteriales</taxon>
        <taxon>Nocardioidaceae</taxon>
        <taxon>Tenggerimyces</taxon>
    </lineage>
</organism>
<keyword evidence="8 11" id="KW-1133">Transmembrane helix</keyword>
<dbReference type="Gene3D" id="6.10.340.10">
    <property type="match status" value="1"/>
</dbReference>
<evidence type="ECO:0000256" key="1">
    <source>
        <dbReference type="ARBA" id="ARBA00000085"/>
    </source>
</evidence>
<evidence type="ECO:0000256" key="8">
    <source>
        <dbReference type="ARBA" id="ARBA00022989"/>
    </source>
</evidence>
<dbReference type="InterPro" id="IPR050428">
    <property type="entry name" value="TCS_sensor_his_kinase"/>
</dbReference>
<comment type="caution">
    <text evidence="14">The sequence shown here is derived from an EMBL/GenBank/DDBJ whole genome shotgun (WGS) entry which is preliminary data.</text>
</comment>
<dbReference type="CDD" id="cd00082">
    <property type="entry name" value="HisKA"/>
    <property type="match status" value="1"/>
</dbReference>
<gene>
    <name evidence="14" type="ORF">ACFOUW_13785</name>
</gene>
<evidence type="ECO:0000256" key="3">
    <source>
        <dbReference type="ARBA" id="ARBA00012438"/>
    </source>
</evidence>
<evidence type="ECO:0000259" key="12">
    <source>
        <dbReference type="PROSITE" id="PS50109"/>
    </source>
</evidence>
<dbReference type="PROSITE" id="PS50109">
    <property type="entry name" value="HIS_KIN"/>
    <property type="match status" value="1"/>
</dbReference>
<comment type="catalytic activity">
    <reaction evidence="1">
        <text>ATP + protein L-histidine = ADP + protein N-phospho-L-histidine.</text>
        <dbReference type="EC" id="2.7.13.3"/>
    </reaction>
</comment>
<proteinExistence type="predicted"/>
<evidence type="ECO:0000256" key="4">
    <source>
        <dbReference type="ARBA" id="ARBA00022553"/>
    </source>
</evidence>
<dbReference type="SUPFAM" id="SSF47384">
    <property type="entry name" value="Homodimeric domain of signal transducing histidine kinase"/>
    <property type="match status" value="1"/>
</dbReference>
<evidence type="ECO:0000313" key="15">
    <source>
        <dbReference type="Proteomes" id="UP001595699"/>
    </source>
</evidence>
<evidence type="ECO:0000256" key="11">
    <source>
        <dbReference type="SAM" id="Phobius"/>
    </source>
</evidence>
<evidence type="ECO:0000313" key="14">
    <source>
        <dbReference type="EMBL" id="MFC3761907.1"/>
    </source>
</evidence>
<evidence type="ECO:0000256" key="2">
    <source>
        <dbReference type="ARBA" id="ARBA00004236"/>
    </source>
</evidence>
<evidence type="ECO:0000256" key="5">
    <source>
        <dbReference type="ARBA" id="ARBA00022679"/>
    </source>
</evidence>
<evidence type="ECO:0000256" key="7">
    <source>
        <dbReference type="ARBA" id="ARBA00022777"/>
    </source>
</evidence>
<dbReference type="CDD" id="cd00075">
    <property type="entry name" value="HATPase"/>
    <property type="match status" value="1"/>
</dbReference>
<dbReference type="Pfam" id="PF00672">
    <property type="entry name" value="HAMP"/>
    <property type="match status" value="1"/>
</dbReference>
<feature type="domain" description="HAMP" evidence="13">
    <location>
        <begin position="119"/>
        <end position="172"/>
    </location>
</feature>
<evidence type="ECO:0000256" key="10">
    <source>
        <dbReference type="ARBA" id="ARBA00023136"/>
    </source>
</evidence>
<dbReference type="InterPro" id="IPR003594">
    <property type="entry name" value="HATPase_dom"/>
</dbReference>
<keyword evidence="9" id="KW-0902">Two-component regulatory system</keyword>
<dbReference type="InterPro" id="IPR005467">
    <property type="entry name" value="His_kinase_dom"/>
</dbReference>
<dbReference type="Pfam" id="PF02518">
    <property type="entry name" value="HATPase_c"/>
    <property type="match status" value="1"/>
</dbReference>
<accession>A0ABV7YBD5</accession>